<keyword evidence="1" id="KW-0812">Transmembrane</keyword>
<dbReference type="Gene3D" id="1.25.40.10">
    <property type="entry name" value="Tetratricopeptide repeat domain"/>
    <property type="match status" value="1"/>
</dbReference>
<evidence type="ECO:0000256" key="1">
    <source>
        <dbReference type="SAM" id="Phobius"/>
    </source>
</evidence>
<dbReference type="InterPro" id="IPR011990">
    <property type="entry name" value="TPR-like_helical_dom_sf"/>
</dbReference>
<sequence length="262" mass="28893">MVTENMIGRYKKQYILTISSYWIIKKVFLNMDTENSLGANMVEQNESHSPLLVDSLQHSVSKEAAPLLNFVLKHIKAITLGLVLLISVIVGAGIYNYIHEQNILEAQEMLMTLSTGASTESQLNDLRTFAGTAPEQIRPAALLALAKASLRVKDYAGAANAWGKLQELGVESLRDLAGLGRADAYARMDEYKKAQTVLTQMLPTASEAYKLPVKHQLAIMAEKSGDVDTSIVLYKEIEESVPEANKAFYAHKIAALNQKIKK</sequence>
<comment type="caution">
    <text evidence="2">The sequence shown here is derived from an EMBL/GenBank/DDBJ whole genome shotgun (WGS) entry which is preliminary data.</text>
</comment>
<evidence type="ECO:0008006" key="4">
    <source>
        <dbReference type="Google" id="ProtNLM"/>
    </source>
</evidence>
<accession>A0A8G2C770</accession>
<reference evidence="2 3" key="1">
    <citation type="submission" date="2016-11" db="EMBL/GenBank/DDBJ databases">
        <authorList>
            <person name="Varghese N."/>
            <person name="Submissions S."/>
        </authorList>
    </citation>
    <scope>NUCLEOTIDE SEQUENCE [LARGE SCALE GENOMIC DNA]</scope>
    <source>
        <strain evidence="2 3">DSM 17919</strain>
    </source>
</reference>
<protein>
    <recommendedName>
        <fullName evidence="4">Tetratricopeptide repeat-like domain-containing protein</fullName>
    </recommendedName>
</protein>
<proteinExistence type="predicted"/>
<feature type="transmembrane region" description="Helical" evidence="1">
    <location>
        <begin position="77"/>
        <end position="98"/>
    </location>
</feature>
<dbReference type="AlphaFoldDB" id="A0A8G2C770"/>
<organism evidence="2 3">
    <name type="scientific">Halodesulfovibrio aestuarii</name>
    <dbReference type="NCBI Taxonomy" id="126333"/>
    <lineage>
        <taxon>Bacteria</taxon>
        <taxon>Pseudomonadati</taxon>
        <taxon>Thermodesulfobacteriota</taxon>
        <taxon>Desulfovibrionia</taxon>
        <taxon>Desulfovibrionales</taxon>
        <taxon>Desulfovibrionaceae</taxon>
        <taxon>Halodesulfovibrio</taxon>
    </lineage>
</organism>
<evidence type="ECO:0000313" key="2">
    <source>
        <dbReference type="EMBL" id="SHI58259.1"/>
    </source>
</evidence>
<dbReference type="Proteomes" id="UP000184001">
    <property type="component" value="Unassembled WGS sequence"/>
</dbReference>
<evidence type="ECO:0000313" key="3">
    <source>
        <dbReference type="Proteomes" id="UP000184001"/>
    </source>
</evidence>
<keyword evidence="1" id="KW-0472">Membrane</keyword>
<name>A0A8G2C770_9BACT</name>
<dbReference type="SUPFAM" id="SSF48452">
    <property type="entry name" value="TPR-like"/>
    <property type="match status" value="1"/>
</dbReference>
<dbReference type="EMBL" id="FQZR01000002">
    <property type="protein sequence ID" value="SHI58259.1"/>
    <property type="molecule type" value="Genomic_DNA"/>
</dbReference>
<gene>
    <name evidence="2" type="ORF">SAMN05660830_00374</name>
</gene>
<keyword evidence="1" id="KW-1133">Transmembrane helix</keyword>